<dbReference type="InterPro" id="IPR017483">
    <property type="entry name" value="CHP03034"/>
</dbReference>
<evidence type="ECO:0000313" key="2">
    <source>
        <dbReference type="Proteomes" id="UP001596230"/>
    </source>
</evidence>
<organism evidence="1 2">
    <name type="scientific">Tatumella terrea</name>
    <dbReference type="NCBI Taxonomy" id="419007"/>
    <lineage>
        <taxon>Bacteria</taxon>
        <taxon>Pseudomonadati</taxon>
        <taxon>Pseudomonadota</taxon>
        <taxon>Gammaproteobacteria</taxon>
        <taxon>Enterobacterales</taxon>
        <taxon>Erwiniaceae</taxon>
        <taxon>Tatumella</taxon>
    </lineage>
</organism>
<keyword evidence="2" id="KW-1185">Reference proteome</keyword>
<dbReference type="NCBIfam" id="TIGR03034">
    <property type="entry name" value="YPO3983 family protein"/>
    <property type="match status" value="1"/>
</dbReference>
<dbReference type="Proteomes" id="UP001596230">
    <property type="component" value="Unassembled WGS sequence"/>
</dbReference>
<evidence type="ECO:0000313" key="1">
    <source>
        <dbReference type="EMBL" id="MFC6376717.1"/>
    </source>
</evidence>
<comment type="caution">
    <text evidence="1">The sequence shown here is derived from an EMBL/GenBank/DDBJ whole genome shotgun (WGS) entry which is preliminary data.</text>
</comment>
<sequence length="271" mass="32026">MPLLKLPCTIYQTQHRFNDNSTDDMRYGDLTETQLRGSFDLDDVSDIVNPWTGQEVSIFNTFRKSRPKSKSEIVDLLFNEFLRLSMPAYYLGRHKLFKNIVNHFYRGRGNDYSSPFLDSAYKELIINGQSSAFSSLNIIKSSLDRSIITEQRSFSDIEKNLMTQAIRKSILPKFNRWADCINGLGIYIHDIYATKIQITELKIANNSYITKVKFTAQDHFGLDRIDIMNRKFHYIRAFRIWFILQRWEKFGFQPFFTNMKAEFQINSQRNR</sequence>
<dbReference type="RefSeq" id="WP_385945762.1">
    <property type="nucleotide sequence ID" value="NZ_JBHSUB010000002.1"/>
</dbReference>
<proteinExistence type="predicted"/>
<dbReference type="EMBL" id="JBHSUB010000002">
    <property type="protein sequence ID" value="MFC6376717.1"/>
    <property type="molecule type" value="Genomic_DNA"/>
</dbReference>
<gene>
    <name evidence="1" type="ORF">ACFP9W_01075</name>
</gene>
<protein>
    <submittedName>
        <fullName evidence="1">DUF3289 family protein</fullName>
    </submittedName>
</protein>
<accession>A0ABW1VSK6</accession>
<name>A0ABW1VSK6_9GAMM</name>
<dbReference type="Pfam" id="PF11692">
    <property type="entry name" value="DUF3289"/>
    <property type="match status" value="1"/>
</dbReference>
<reference evidence="2" key="1">
    <citation type="journal article" date="2019" name="Int. J. Syst. Evol. Microbiol.">
        <title>The Global Catalogue of Microorganisms (GCM) 10K type strain sequencing project: providing services to taxonomists for standard genome sequencing and annotation.</title>
        <authorList>
            <consortium name="The Broad Institute Genomics Platform"/>
            <consortium name="The Broad Institute Genome Sequencing Center for Infectious Disease"/>
            <person name="Wu L."/>
            <person name="Ma J."/>
        </authorList>
    </citation>
    <scope>NUCLEOTIDE SEQUENCE [LARGE SCALE GENOMIC DNA]</scope>
    <source>
        <strain evidence="2">CGMCC 1.18518</strain>
    </source>
</reference>